<name>A0A067MMT2_BOTB1</name>
<dbReference type="AlphaFoldDB" id="A0A067MMT2"/>
<dbReference type="STRING" id="930990.A0A067MMT2"/>
<evidence type="ECO:0000313" key="4">
    <source>
        <dbReference type="Proteomes" id="UP000027195"/>
    </source>
</evidence>
<dbReference type="Proteomes" id="UP000027195">
    <property type="component" value="Unassembled WGS sequence"/>
</dbReference>
<dbReference type="HOGENOM" id="CLU_035509_2_0_1"/>
<feature type="transmembrane region" description="Helical" evidence="1">
    <location>
        <begin position="160"/>
        <end position="181"/>
    </location>
</feature>
<keyword evidence="1" id="KW-0812">Transmembrane</keyword>
<evidence type="ECO:0000313" key="3">
    <source>
        <dbReference type="EMBL" id="KDQ16819.1"/>
    </source>
</evidence>
<feature type="transmembrane region" description="Helical" evidence="1">
    <location>
        <begin position="116"/>
        <end position="140"/>
    </location>
</feature>
<feature type="domain" description="DUF6533" evidence="2">
    <location>
        <begin position="15"/>
        <end position="60"/>
    </location>
</feature>
<evidence type="ECO:0000259" key="2">
    <source>
        <dbReference type="Pfam" id="PF20151"/>
    </source>
</evidence>
<organism evidence="3 4">
    <name type="scientific">Botryobasidium botryosum (strain FD-172 SS1)</name>
    <dbReference type="NCBI Taxonomy" id="930990"/>
    <lineage>
        <taxon>Eukaryota</taxon>
        <taxon>Fungi</taxon>
        <taxon>Dikarya</taxon>
        <taxon>Basidiomycota</taxon>
        <taxon>Agaricomycotina</taxon>
        <taxon>Agaricomycetes</taxon>
        <taxon>Cantharellales</taxon>
        <taxon>Botryobasidiaceae</taxon>
        <taxon>Botryobasidium</taxon>
    </lineage>
</organism>
<feature type="transmembrane region" description="Helical" evidence="1">
    <location>
        <begin position="201"/>
        <end position="221"/>
    </location>
</feature>
<dbReference type="InParanoid" id="A0A067MMT2"/>
<keyword evidence="1" id="KW-0472">Membrane</keyword>
<protein>
    <recommendedName>
        <fullName evidence="2">DUF6533 domain-containing protein</fullName>
    </recommendedName>
</protein>
<feature type="transmembrane region" description="Helical" evidence="1">
    <location>
        <begin position="84"/>
        <end position="104"/>
    </location>
</feature>
<keyword evidence="4" id="KW-1185">Reference proteome</keyword>
<reference evidence="4" key="1">
    <citation type="journal article" date="2014" name="Proc. Natl. Acad. Sci. U.S.A.">
        <title>Extensive sampling of basidiomycete genomes demonstrates inadequacy of the white-rot/brown-rot paradigm for wood decay fungi.</title>
        <authorList>
            <person name="Riley R."/>
            <person name="Salamov A.A."/>
            <person name="Brown D.W."/>
            <person name="Nagy L.G."/>
            <person name="Floudas D."/>
            <person name="Held B.W."/>
            <person name="Levasseur A."/>
            <person name="Lombard V."/>
            <person name="Morin E."/>
            <person name="Otillar R."/>
            <person name="Lindquist E.A."/>
            <person name="Sun H."/>
            <person name="LaButti K.M."/>
            <person name="Schmutz J."/>
            <person name="Jabbour D."/>
            <person name="Luo H."/>
            <person name="Baker S.E."/>
            <person name="Pisabarro A.G."/>
            <person name="Walton J.D."/>
            <person name="Blanchette R.A."/>
            <person name="Henrissat B."/>
            <person name="Martin F."/>
            <person name="Cullen D."/>
            <person name="Hibbett D.S."/>
            <person name="Grigoriev I.V."/>
        </authorList>
    </citation>
    <scope>NUCLEOTIDE SEQUENCE [LARGE SCALE GENOMIC DNA]</scope>
    <source>
        <strain evidence="4">FD-172 SS1</strain>
    </source>
</reference>
<dbReference type="OrthoDB" id="3251775at2759"/>
<keyword evidence="1" id="KW-1133">Transmembrane helix</keyword>
<gene>
    <name evidence="3" type="ORF">BOTBODRAFT_241471</name>
</gene>
<evidence type="ECO:0000256" key="1">
    <source>
        <dbReference type="SAM" id="Phobius"/>
    </source>
</evidence>
<proteinExistence type="predicted"/>
<accession>A0A067MMT2</accession>
<feature type="transmembrane region" description="Helical" evidence="1">
    <location>
        <begin position="12"/>
        <end position="29"/>
    </location>
</feature>
<sequence length="264" mass="29950">MESSFIDSSPMAINYSFTAALVILSYDHTLNLGDEIRLVWCAPWNTAKSLFLFVRYCTPLSMIILLYIESQKILSFQVTCTLDPMFFLMSLAAIQCAADFLLLLRVHAIWGRTWRVLILMGTLWVATYITFVILFVGLIVNTLNPNSPAFCYELPSSLQVLTLATFILSLLFDTTAFLMMISRALMHRRTRQISEPLLQTFYGYGIGYFACLTLLKALVILGSEGDFFVLYRVSMQYVLHFLRPHALPISTLTTRPLASFAVSQ</sequence>
<dbReference type="EMBL" id="KL198026">
    <property type="protein sequence ID" value="KDQ16819.1"/>
    <property type="molecule type" value="Genomic_DNA"/>
</dbReference>
<dbReference type="Pfam" id="PF20151">
    <property type="entry name" value="DUF6533"/>
    <property type="match status" value="1"/>
</dbReference>
<feature type="transmembrane region" description="Helical" evidence="1">
    <location>
        <begin position="50"/>
        <end position="68"/>
    </location>
</feature>
<dbReference type="InterPro" id="IPR045340">
    <property type="entry name" value="DUF6533"/>
</dbReference>